<proteinExistence type="predicted"/>
<name>A0A2T7CZW0_9POAL</name>
<dbReference type="EMBL" id="CM009755">
    <property type="protein sequence ID" value="PUZ48878.1"/>
    <property type="molecule type" value="Genomic_DNA"/>
</dbReference>
<protein>
    <submittedName>
        <fullName evidence="1">Uncharacterized protein</fullName>
    </submittedName>
</protein>
<reference evidence="1 2" key="1">
    <citation type="submission" date="2018-04" db="EMBL/GenBank/DDBJ databases">
        <title>WGS assembly of Panicum hallii var. hallii HAL2.</title>
        <authorList>
            <person name="Lovell J."/>
            <person name="Jenkins J."/>
            <person name="Lowry D."/>
            <person name="Mamidi S."/>
            <person name="Sreedasyam A."/>
            <person name="Weng X."/>
            <person name="Barry K."/>
            <person name="Bonette J."/>
            <person name="Campitelli B."/>
            <person name="Daum C."/>
            <person name="Gordon S."/>
            <person name="Gould B."/>
            <person name="Lipzen A."/>
            <person name="MacQueen A."/>
            <person name="Palacio-Mejia J."/>
            <person name="Plott C."/>
            <person name="Shakirov E."/>
            <person name="Shu S."/>
            <person name="Yoshinaga Y."/>
            <person name="Zane M."/>
            <person name="Rokhsar D."/>
            <person name="Grimwood J."/>
            <person name="Schmutz J."/>
            <person name="Juenger T."/>
        </authorList>
    </citation>
    <scope>NUCLEOTIDE SEQUENCE [LARGE SCALE GENOMIC DNA]</scope>
    <source>
        <strain evidence="2">cv. HAL2</strain>
    </source>
</reference>
<accession>A0A2T7CZW0</accession>
<keyword evidence="2" id="KW-1185">Reference proteome</keyword>
<gene>
    <name evidence="1" type="ORF">GQ55_7G281400</name>
</gene>
<dbReference type="Proteomes" id="UP000244336">
    <property type="component" value="Chromosome 7"/>
</dbReference>
<dbReference type="Gramene" id="PUZ48878">
    <property type="protein sequence ID" value="PUZ48878"/>
    <property type="gene ID" value="GQ55_7G281400"/>
</dbReference>
<organism evidence="1 2">
    <name type="scientific">Panicum hallii var. hallii</name>
    <dbReference type="NCBI Taxonomy" id="1504633"/>
    <lineage>
        <taxon>Eukaryota</taxon>
        <taxon>Viridiplantae</taxon>
        <taxon>Streptophyta</taxon>
        <taxon>Embryophyta</taxon>
        <taxon>Tracheophyta</taxon>
        <taxon>Spermatophyta</taxon>
        <taxon>Magnoliopsida</taxon>
        <taxon>Liliopsida</taxon>
        <taxon>Poales</taxon>
        <taxon>Poaceae</taxon>
        <taxon>PACMAD clade</taxon>
        <taxon>Panicoideae</taxon>
        <taxon>Panicodae</taxon>
        <taxon>Paniceae</taxon>
        <taxon>Panicinae</taxon>
        <taxon>Panicum</taxon>
        <taxon>Panicum sect. Panicum</taxon>
    </lineage>
</organism>
<evidence type="ECO:0000313" key="1">
    <source>
        <dbReference type="EMBL" id="PUZ48878.1"/>
    </source>
</evidence>
<dbReference type="AlphaFoldDB" id="A0A2T7CZW0"/>
<evidence type="ECO:0000313" key="2">
    <source>
        <dbReference type="Proteomes" id="UP000244336"/>
    </source>
</evidence>
<sequence>MYSVFPWDRIPCAGPTFFFIPARGRLGVAVPALLTRSAPSLSGGGAACGRLRRRPPSLPAPRRQLLPLLPGGRPLLCGRLRRRQLLLLLPGRLEARGGKSPASSLSGPKLVPARPHCCTSSGDSGMAGYSASSSLRIRDPTQAPELQCGCGLLAFRRTARTPRNPQRVFLHGEVVEYLQLEGRKSKDVPKLNCGCGRPFASLGTQTPNQSRWLHCKSD</sequence>